<dbReference type="PATRIC" id="fig|1638788.3.peg.6489"/>
<gene>
    <name evidence="1" type="ORF">VL20_6464</name>
</gene>
<evidence type="ECO:0000313" key="1">
    <source>
        <dbReference type="EMBL" id="AKV71192.1"/>
    </source>
</evidence>
<evidence type="ECO:0000313" key="2">
    <source>
        <dbReference type="Proteomes" id="UP000068167"/>
    </source>
</evidence>
<proteinExistence type="predicted"/>
<name>A0A0K1SAN9_9CHRO</name>
<keyword evidence="2" id="KW-1185">Reference proteome</keyword>
<protein>
    <submittedName>
        <fullName evidence="1">Uncharacterized protein</fullName>
    </submittedName>
</protein>
<reference evidence="1 2" key="1">
    <citation type="journal article" date="2016" name="Stand. Genomic Sci.">
        <title>Complete genome sequence and genomic characterization of Microcystis panniformis FACHB 1757 by third-generation sequencing.</title>
        <authorList>
            <person name="Zhang J.Y."/>
            <person name="Guan R."/>
            <person name="Zhang H.J."/>
            <person name="Li H."/>
            <person name="Xiao P."/>
            <person name="Yu G.L."/>
            <person name="Du L."/>
            <person name="Cao D.M."/>
            <person name="Zhu B.C."/>
            <person name="Li R.H."/>
            <person name="Lu Z.H."/>
        </authorList>
    </citation>
    <scope>NUCLEOTIDE SEQUENCE [LARGE SCALE GENOMIC DNA]</scope>
    <source>
        <strain evidence="1 2">FACHB-1757</strain>
    </source>
</reference>
<dbReference type="AlphaFoldDB" id="A0A0K1SAN9"/>
<dbReference type="KEGG" id="mpk:VL20_6464"/>
<organism evidence="1 2">
    <name type="scientific">Microcystis panniformis FACHB-1757</name>
    <dbReference type="NCBI Taxonomy" id="1638788"/>
    <lineage>
        <taxon>Bacteria</taxon>
        <taxon>Bacillati</taxon>
        <taxon>Cyanobacteriota</taxon>
        <taxon>Cyanophyceae</taxon>
        <taxon>Oscillatoriophycideae</taxon>
        <taxon>Chroococcales</taxon>
        <taxon>Microcystaceae</taxon>
        <taxon>Microcystis</taxon>
    </lineage>
</organism>
<accession>A0A0K1SAN9</accession>
<dbReference type="Proteomes" id="UP000068167">
    <property type="component" value="Chromosome"/>
</dbReference>
<dbReference type="EMBL" id="CP011339">
    <property type="protein sequence ID" value="AKV71192.1"/>
    <property type="molecule type" value="Genomic_DNA"/>
</dbReference>
<sequence length="43" mass="4889">MNQEASLTLRPQVKINVIMAILQLNAFTTFFSRGDNRHRGGEI</sequence>